<dbReference type="AlphaFoldDB" id="A0A2M8HBL1"/>
<protein>
    <submittedName>
        <fullName evidence="3">Virulence factor</fullName>
    </submittedName>
</protein>
<evidence type="ECO:0000259" key="2">
    <source>
        <dbReference type="Pfam" id="PF06057"/>
    </source>
</evidence>
<sequence length="236" mass="26050">MRAWLLLLLCCAFPLLAAPSSVKMDLGLVELPVAQASSAPMVVFMSGDGGWAALDKGLSAELQRHGMPVVGWSSLTYYWKKKTPEQATADLVRILSDYQSRWGRQHWLLVGFSFGAEIVPFVINRLPDTYRSSLVGAVMLSPSTASDFEIHVSDMVVHNKAGNYPTLPEVKAIKTLPLLCVQGADDDSPVRLCPLLKQPNVTTLTLPGSHHFDDDYETLYRGIADRLPWTGEEQDH</sequence>
<dbReference type="Gene3D" id="3.40.50.1820">
    <property type="entry name" value="alpha/beta hydrolase"/>
    <property type="match status" value="1"/>
</dbReference>
<keyword evidence="4" id="KW-1185">Reference proteome</keyword>
<dbReference type="SUPFAM" id="SSF53474">
    <property type="entry name" value="alpha/beta-Hydrolases"/>
    <property type="match status" value="1"/>
</dbReference>
<evidence type="ECO:0000256" key="1">
    <source>
        <dbReference type="SAM" id="SignalP"/>
    </source>
</evidence>
<dbReference type="InterPro" id="IPR010333">
    <property type="entry name" value="VirJ"/>
</dbReference>
<evidence type="ECO:0000313" key="3">
    <source>
        <dbReference type="EMBL" id="PJC93967.1"/>
    </source>
</evidence>
<reference evidence="3 4" key="1">
    <citation type="submission" date="2017-11" db="EMBL/GenBank/DDBJ databases">
        <title>Draft genome sequence of environmental isolate Aeromonas lusitania sp. nov. MDC 2473.</title>
        <authorList>
            <person name="Colston S.M."/>
            <person name="Navarro A."/>
            <person name="Martinez-Murcia A.J."/>
            <person name="Graf J."/>
        </authorList>
    </citation>
    <scope>NUCLEOTIDE SEQUENCE [LARGE SCALE GENOMIC DNA]</scope>
    <source>
        <strain evidence="3 4">MDC 2473</strain>
    </source>
</reference>
<accession>A0A2M8HBL1</accession>
<dbReference type="Pfam" id="PF06057">
    <property type="entry name" value="VirJ"/>
    <property type="match status" value="1"/>
</dbReference>
<proteinExistence type="predicted"/>
<dbReference type="PIRSF" id="PIRSF029063">
    <property type="entry name" value="IV_sec_VirJ"/>
    <property type="match status" value="1"/>
</dbReference>
<gene>
    <name evidence="3" type="ORF">CUC44_06755</name>
</gene>
<evidence type="ECO:0000313" key="4">
    <source>
        <dbReference type="Proteomes" id="UP000232060"/>
    </source>
</evidence>
<keyword evidence="1" id="KW-0732">Signal</keyword>
<dbReference type="InterPro" id="IPR011225">
    <property type="entry name" value="IV_sec_VirJ"/>
</dbReference>
<name>A0A2M8HBL1_9GAMM</name>
<dbReference type="EMBL" id="PGCP01000008">
    <property type="protein sequence ID" value="PJC93967.1"/>
    <property type="molecule type" value="Genomic_DNA"/>
</dbReference>
<dbReference type="OrthoDB" id="641022at2"/>
<feature type="signal peptide" evidence="1">
    <location>
        <begin position="1"/>
        <end position="17"/>
    </location>
</feature>
<feature type="chain" id="PRO_5014617763" evidence="1">
    <location>
        <begin position="18"/>
        <end position="236"/>
    </location>
</feature>
<dbReference type="InterPro" id="IPR029058">
    <property type="entry name" value="AB_hydrolase_fold"/>
</dbReference>
<feature type="domain" description="Bacterial virulence" evidence="2">
    <location>
        <begin position="41"/>
        <end position="226"/>
    </location>
</feature>
<organism evidence="3 4">
    <name type="scientific">Aeromonas lusitana</name>
    <dbReference type="NCBI Taxonomy" id="931529"/>
    <lineage>
        <taxon>Bacteria</taxon>
        <taxon>Pseudomonadati</taxon>
        <taxon>Pseudomonadota</taxon>
        <taxon>Gammaproteobacteria</taxon>
        <taxon>Aeromonadales</taxon>
        <taxon>Aeromonadaceae</taxon>
        <taxon>Aeromonas</taxon>
    </lineage>
</organism>
<comment type="caution">
    <text evidence="3">The sequence shown here is derived from an EMBL/GenBank/DDBJ whole genome shotgun (WGS) entry which is preliminary data.</text>
</comment>
<dbReference type="RefSeq" id="WP_100859213.1">
    <property type="nucleotide sequence ID" value="NZ_PGCP01000008.1"/>
</dbReference>
<dbReference type="Proteomes" id="UP000232060">
    <property type="component" value="Unassembled WGS sequence"/>
</dbReference>